<feature type="domain" description="Histidine kinase" evidence="5">
    <location>
        <begin position="368"/>
        <end position="454"/>
    </location>
</feature>
<dbReference type="InterPro" id="IPR011712">
    <property type="entry name" value="Sig_transdc_His_kin_sub3_dim/P"/>
</dbReference>
<dbReference type="SMART" id="SM00387">
    <property type="entry name" value="HATPase_c"/>
    <property type="match status" value="1"/>
</dbReference>
<dbReference type="Proteomes" id="UP001548590">
    <property type="component" value="Unassembled WGS sequence"/>
</dbReference>
<evidence type="ECO:0000313" key="6">
    <source>
        <dbReference type="EMBL" id="MET1491917.1"/>
    </source>
</evidence>
<dbReference type="InterPro" id="IPR003594">
    <property type="entry name" value="HATPase_dom"/>
</dbReference>
<accession>A0ABV2CVH7</accession>
<dbReference type="Pfam" id="PF07730">
    <property type="entry name" value="HisKA_3"/>
    <property type="match status" value="1"/>
</dbReference>
<dbReference type="InterPro" id="IPR050482">
    <property type="entry name" value="Sensor_HK_TwoCompSys"/>
</dbReference>
<dbReference type="CDD" id="cd19410">
    <property type="entry name" value="HK9-like_sensor"/>
    <property type="match status" value="1"/>
</dbReference>
<keyword evidence="4" id="KW-0472">Membrane</keyword>
<dbReference type="EMBL" id="JBEWLZ010000017">
    <property type="protein sequence ID" value="MET1491917.1"/>
    <property type="molecule type" value="Genomic_DNA"/>
</dbReference>
<dbReference type="PANTHER" id="PTHR24421:SF58">
    <property type="entry name" value="SIGNAL TRANSDUCTION HISTIDINE-PROTEIN KINASE_PHOSPHATASE UHPB"/>
    <property type="match status" value="1"/>
</dbReference>
<keyword evidence="4" id="KW-0812">Transmembrane</keyword>
<sequence>MRVRLAQMNERFKRSRFFLPVAILVAGFMLAISESAYQGARGELTDLVSMGQARLQLMSIVQRVTDAETSQRGFILTGHTEYLEPYRHAASDTRRSLEMLRETYGLLGHHDAEAMRSQLDHDVQEKLGELADVLVSYERGDMEGTRAMILTGFGREQMERIRRGAKALYELENGKINRGLGSVFDTLLLNRIGVSALTAISLLMLIMFLRQSRELDRQRAAHAEALKGERDQLGIEVARRTRELTELARHLQTAREDERARLARDLHDELGATLTAAKLDVARMRPKLQGALPELMERLTHLTETLNSAIALKRRIIEDLRPSTLSNLGLGPALEILCRESAARLDAAIGAEIEAVRLSPDAQLTVFRVVQEALTNIAKYAAATRVTVRLCEDGEEALLSIRDNGIGFDPAAVSNTRHGLVGMRFRVEAERGRLTVQSAPGEGTLICARLPLAQALVAPAIPATPAADA</sequence>
<evidence type="ECO:0000256" key="4">
    <source>
        <dbReference type="SAM" id="Phobius"/>
    </source>
</evidence>
<evidence type="ECO:0000256" key="1">
    <source>
        <dbReference type="ARBA" id="ARBA00022679"/>
    </source>
</evidence>
<protein>
    <submittedName>
        <fullName evidence="6">CHASE3 domain-containing protein</fullName>
    </submittedName>
</protein>
<dbReference type="PROSITE" id="PS50109">
    <property type="entry name" value="HIS_KIN"/>
    <property type="match status" value="1"/>
</dbReference>
<dbReference type="Pfam" id="PF05227">
    <property type="entry name" value="CHASE3"/>
    <property type="match status" value="1"/>
</dbReference>
<dbReference type="InterPro" id="IPR005467">
    <property type="entry name" value="His_kinase_dom"/>
</dbReference>
<keyword evidence="2" id="KW-0418">Kinase</keyword>
<dbReference type="SUPFAM" id="SSF55874">
    <property type="entry name" value="ATPase domain of HSP90 chaperone/DNA topoisomerase II/histidine kinase"/>
    <property type="match status" value="1"/>
</dbReference>
<gene>
    <name evidence="6" type="ORF">ABVT11_18905</name>
</gene>
<keyword evidence="7" id="KW-1185">Reference proteome</keyword>
<evidence type="ECO:0000259" key="5">
    <source>
        <dbReference type="PROSITE" id="PS50109"/>
    </source>
</evidence>
<keyword evidence="4" id="KW-1133">Transmembrane helix</keyword>
<evidence type="ECO:0000256" key="2">
    <source>
        <dbReference type="ARBA" id="ARBA00022777"/>
    </source>
</evidence>
<organism evidence="6 7">
    <name type="scientific">Uliginosibacterium paludis</name>
    <dbReference type="NCBI Taxonomy" id="1615952"/>
    <lineage>
        <taxon>Bacteria</taxon>
        <taxon>Pseudomonadati</taxon>
        <taxon>Pseudomonadota</taxon>
        <taxon>Betaproteobacteria</taxon>
        <taxon>Rhodocyclales</taxon>
        <taxon>Zoogloeaceae</taxon>
        <taxon>Uliginosibacterium</taxon>
    </lineage>
</organism>
<dbReference type="Gene3D" id="3.30.565.10">
    <property type="entry name" value="Histidine kinase-like ATPase, C-terminal domain"/>
    <property type="match status" value="1"/>
</dbReference>
<dbReference type="InterPro" id="IPR036890">
    <property type="entry name" value="HATPase_C_sf"/>
</dbReference>
<dbReference type="CDD" id="cd16917">
    <property type="entry name" value="HATPase_UhpB-NarQ-NarX-like"/>
    <property type="match status" value="1"/>
</dbReference>
<dbReference type="RefSeq" id="WP_385919225.1">
    <property type="nucleotide sequence ID" value="NZ_JBHRXU010000021.1"/>
</dbReference>
<proteinExistence type="predicted"/>
<evidence type="ECO:0000256" key="3">
    <source>
        <dbReference type="ARBA" id="ARBA00023012"/>
    </source>
</evidence>
<evidence type="ECO:0000313" key="7">
    <source>
        <dbReference type="Proteomes" id="UP001548590"/>
    </source>
</evidence>
<dbReference type="PANTHER" id="PTHR24421">
    <property type="entry name" value="NITRATE/NITRITE SENSOR PROTEIN NARX-RELATED"/>
    <property type="match status" value="1"/>
</dbReference>
<name>A0ABV2CVH7_9RHOO</name>
<comment type="caution">
    <text evidence="6">The sequence shown here is derived from an EMBL/GenBank/DDBJ whole genome shotgun (WGS) entry which is preliminary data.</text>
</comment>
<dbReference type="Gene3D" id="1.20.5.1930">
    <property type="match status" value="1"/>
</dbReference>
<dbReference type="Pfam" id="PF02518">
    <property type="entry name" value="HATPase_c"/>
    <property type="match status" value="1"/>
</dbReference>
<dbReference type="InterPro" id="IPR007891">
    <property type="entry name" value="CHASE3"/>
</dbReference>
<keyword evidence="1" id="KW-0808">Transferase</keyword>
<keyword evidence="3" id="KW-0902">Two-component regulatory system</keyword>
<feature type="transmembrane region" description="Helical" evidence="4">
    <location>
        <begin position="188"/>
        <end position="209"/>
    </location>
</feature>
<reference evidence="6 7" key="1">
    <citation type="submission" date="2024-07" db="EMBL/GenBank/DDBJ databases">
        <title>Uliginosibacterium paludis KCTC:42655.</title>
        <authorList>
            <person name="Kim M.K."/>
        </authorList>
    </citation>
    <scope>NUCLEOTIDE SEQUENCE [LARGE SCALE GENOMIC DNA]</scope>
    <source>
        <strain evidence="6 7">KCTC 42655</strain>
    </source>
</reference>